<name>A0A917V2U7_9HYPH</name>
<protein>
    <recommendedName>
        <fullName evidence="5">AsmA-like C-terminal region</fullName>
    </recommendedName>
</protein>
<accession>A0A917V2U7</accession>
<proteinExistence type="predicted"/>
<keyword evidence="2" id="KW-0472">Membrane</keyword>
<comment type="caution">
    <text evidence="3">The sequence shown here is derived from an EMBL/GenBank/DDBJ whole genome shotgun (WGS) entry which is preliminary data.</text>
</comment>
<feature type="transmembrane region" description="Helical" evidence="2">
    <location>
        <begin position="41"/>
        <end position="60"/>
    </location>
</feature>
<gene>
    <name evidence="3" type="ORF">GCM10011322_17570</name>
</gene>
<feature type="region of interest" description="Disordered" evidence="1">
    <location>
        <begin position="1139"/>
        <end position="1161"/>
    </location>
</feature>
<dbReference type="Proteomes" id="UP000600449">
    <property type="component" value="Unassembled WGS sequence"/>
</dbReference>
<keyword evidence="2" id="KW-1133">Transmembrane helix</keyword>
<keyword evidence="2" id="KW-0812">Transmembrane</keyword>
<evidence type="ECO:0000313" key="3">
    <source>
        <dbReference type="EMBL" id="GGK31459.1"/>
    </source>
</evidence>
<feature type="compositionally biased region" description="Pro residues" evidence="1">
    <location>
        <begin position="1148"/>
        <end position="1161"/>
    </location>
</feature>
<dbReference type="RefSeq" id="WP_188911758.1">
    <property type="nucleotide sequence ID" value="NZ_BMMF01000004.1"/>
</dbReference>
<dbReference type="EMBL" id="BMMF01000004">
    <property type="protein sequence ID" value="GGK31459.1"/>
    <property type="molecule type" value="Genomic_DNA"/>
</dbReference>
<evidence type="ECO:0000256" key="1">
    <source>
        <dbReference type="SAM" id="MobiDB-lite"/>
    </source>
</evidence>
<reference evidence="3 4" key="1">
    <citation type="journal article" date="2014" name="Int. J. Syst. Evol. Microbiol.">
        <title>Complete genome sequence of Corynebacterium casei LMG S-19264T (=DSM 44701T), isolated from a smear-ripened cheese.</title>
        <authorList>
            <consortium name="US DOE Joint Genome Institute (JGI-PGF)"/>
            <person name="Walter F."/>
            <person name="Albersmeier A."/>
            <person name="Kalinowski J."/>
            <person name="Ruckert C."/>
        </authorList>
    </citation>
    <scope>NUCLEOTIDE SEQUENCE [LARGE SCALE GENOMIC DNA]</scope>
    <source>
        <strain evidence="3 4">CGMCC 1.9161</strain>
    </source>
</reference>
<evidence type="ECO:0008006" key="5">
    <source>
        <dbReference type="Google" id="ProtNLM"/>
    </source>
</evidence>
<evidence type="ECO:0000313" key="4">
    <source>
        <dbReference type="Proteomes" id="UP000600449"/>
    </source>
</evidence>
<dbReference type="AlphaFoldDB" id="A0A917V2U7"/>
<keyword evidence="4" id="KW-1185">Reference proteome</keyword>
<organism evidence="3 4">
    <name type="scientific">Salinarimonas ramus</name>
    <dbReference type="NCBI Taxonomy" id="690164"/>
    <lineage>
        <taxon>Bacteria</taxon>
        <taxon>Pseudomonadati</taxon>
        <taxon>Pseudomonadota</taxon>
        <taxon>Alphaproteobacteria</taxon>
        <taxon>Hyphomicrobiales</taxon>
        <taxon>Salinarimonadaceae</taxon>
        <taxon>Salinarimonas</taxon>
    </lineage>
</organism>
<evidence type="ECO:0000256" key="2">
    <source>
        <dbReference type="SAM" id="Phobius"/>
    </source>
</evidence>
<sequence length="1161" mass="119826">MNEEVTHLRPSALRGDRFGPSAGLRSRSWKRRRLGRRLIRAKLWLLAALAVLGGLLYLRLDSGPMEVEGLSERVAAALEERLGAAWRVTLADSALTLHEGTPALAVDGLDLSNAEGERIAHAPRALVAVGPLSLVAGDPAPRALVLSDVELRVRVARDGSLSLLPPDAAAEPDPAPVPVPASAEDGAPVGPVRALAAALAGLLDDASPIGALGNARLDSARLTLVDADGRERVGFADVDLRIWRERGARRIAASFDGPGGPWSFEGALAPDGEGGRVARLAVDAMPVRDLTLMTGLSEAFGSEDLTLTGSAEIALGPQGDVRRFEAALESGDGWLRTSDPFMPLVPVERLAARATWDPEAGVLALDDVELSGGRTRVRLAGALTPAEEGGGWALALSGEDAVVRGATDAEPTLALSRIDIAARGGPDGIVVERAALEGPGIDLELDASFGGPAHGGGLRVGLETGDMPVRTALALWPDFVAPIPRLFLRDAVQEGNVADLDVAVALDAAQLAGLFEEEPLPAETVDVRFALDGVRLVLGDDFPALRDVAVSGWVSGDSASVDAHDAHVILPEGRRLDAQAGTFRLENYWEPTSPSRIAFTATGGLDGLAAFLAAPALAGAADLALDPQSVSGDVALDVAFSFPIGEPVEVARLPISAEGRLENVSAPLLGDVERLENGSLALAFTPDGTLTLDGTGTLAGGPVEISLVDPRIGEGRARLSGTIGAAALAERGIVPPGTLAGEIAASIEATLGPGEDVSARIEADLARARVTDLLPGWRKEPGAAGMLALDVATSADGLAFSNLALDSGAVSLRGSGRLDANGDLASLDLARARLSPGDDAAFALSRGAGGALAGRLAGSVFDLRPVLAALREDDDEGGGAEARDDLDATLDLRLDILGGFGEEVLTNVNASLAVVDGAVRAGSLDARFPDGPLTVRIADGRLSAESADAGATLRFLDLYDRMVGGRLYLAAGLGDERGPGELILWDFVLRDEPALRSVVGRQLPQAAGNDARFGLSGPAVNPSEALFTKAQVDFIRDGPVLTLADARMWGPQVGFTLEGWVDLEGEQLDIAGSYVPAYGLNNAFAQVPVFGTILGGSQYEGLFAVNFRLSGAIDEPALSVNPLSAIAPGVLRRLFGAGAPTQRGPRLESPPPAPPLDITPG</sequence>